<proteinExistence type="predicted"/>
<protein>
    <submittedName>
        <fullName evidence="1">Uncharacterized protein</fullName>
    </submittedName>
</protein>
<evidence type="ECO:0000313" key="1">
    <source>
        <dbReference type="EMBL" id="JAH61273.1"/>
    </source>
</evidence>
<name>A0A0E9U8L5_ANGAN</name>
<reference evidence="1" key="2">
    <citation type="journal article" date="2015" name="Fish Shellfish Immunol.">
        <title>Early steps in the European eel (Anguilla anguilla)-Vibrio vulnificus interaction in the gills: Role of the RtxA13 toxin.</title>
        <authorList>
            <person name="Callol A."/>
            <person name="Pajuelo D."/>
            <person name="Ebbesson L."/>
            <person name="Teles M."/>
            <person name="MacKenzie S."/>
            <person name="Amaro C."/>
        </authorList>
    </citation>
    <scope>NUCLEOTIDE SEQUENCE</scope>
</reference>
<accession>A0A0E9U8L5</accession>
<organism evidence="1">
    <name type="scientific">Anguilla anguilla</name>
    <name type="common">European freshwater eel</name>
    <name type="synonym">Muraena anguilla</name>
    <dbReference type="NCBI Taxonomy" id="7936"/>
    <lineage>
        <taxon>Eukaryota</taxon>
        <taxon>Metazoa</taxon>
        <taxon>Chordata</taxon>
        <taxon>Craniata</taxon>
        <taxon>Vertebrata</taxon>
        <taxon>Euteleostomi</taxon>
        <taxon>Actinopterygii</taxon>
        <taxon>Neopterygii</taxon>
        <taxon>Teleostei</taxon>
        <taxon>Anguilliformes</taxon>
        <taxon>Anguillidae</taxon>
        <taxon>Anguilla</taxon>
    </lineage>
</organism>
<reference evidence="1" key="1">
    <citation type="submission" date="2014-11" db="EMBL/GenBank/DDBJ databases">
        <authorList>
            <person name="Amaro Gonzalez C."/>
        </authorList>
    </citation>
    <scope>NUCLEOTIDE SEQUENCE</scope>
</reference>
<sequence length="39" mass="4429">MVYSVHKIGATVTLLRYQGQPYLTLFSDVFLVITVTQLL</sequence>
<dbReference type="EMBL" id="GBXM01047304">
    <property type="protein sequence ID" value="JAH61273.1"/>
    <property type="molecule type" value="Transcribed_RNA"/>
</dbReference>
<dbReference type="AlphaFoldDB" id="A0A0E9U8L5"/>